<evidence type="ECO:0000313" key="1">
    <source>
        <dbReference type="EMBL" id="RIY32343.1"/>
    </source>
</evidence>
<reference evidence="1 2" key="1">
    <citation type="submission" date="2017-08" db="EMBL/GenBank/DDBJ databases">
        <title>Reclassification of Bisgaard taxon 37 and 44.</title>
        <authorList>
            <person name="Christensen H."/>
        </authorList>
    </citation>
    <scope>NUCLEOTIDE SEQUENCE [LARGE SCALE GENOMIC DNA]</scope>
    <source>
        <strain evidence="1 2">B96_4</strain>
    </source>
</reference>
<dbReference type="AlphaFoldDB" id="A0A3A1Y284"/>
<sequence length="84" mass="9695">MKIIWLCNKILNEYVDSGKKINYSELARKAIIDLAPVYEYEEKKLSSLVTFRRIFSKLHKVGFDEAVALLELGKSNKGRKAKSF</sequence>
<proteinExistence type="predicted"/>
<evidence type="ECO:0000313" key="2">
    <source>
        <dbReference type="Proteomes" id="UP000266258"/>
    </source>
</evidence>
<name>A0A3A1Y284_9GAMM</name>
<dbReference type="EMBL" id="NRJH01000041">
    <property type="protein sequence ID" value="RIY32343.1"/>
    <property type="molecule type" value="Genomic_DNA"/>
</dbReference>
<comment type="caution">
    <text evidence="1">The sequence shown here is derived from an EMBL/GenBank/DDBJ whole genome shotgun (WGS) entry which is preliminary data.</text>
</comment>
<dbReference type="Proteomes" id="UP000266258">
    <property type="component" value="Unassembled WGS sequence"/>
</dbReference>
<gene>
    <name evidence="1" type="ORF">CJP74_04935</name>
</gene>
<organism evidence="1 2">
    <name type="scientific">Psittacicella melopsittaci</name>
    <dbReference type="NCBI Taxonomy" id="2028576"/>
    <lineage>
        <taxon>Bacteria</taxon>
        <taxon>Pseudomonadati</taxon>
        <taxon>Pseudomonadota</taxon>
        <taxon>Gammaproteobacteria</taxon>
        <taxon>Pasteurellales</taxon>
        <taxon>Psittacicellaceae</taxon>
        <taxon>Psittacicella</taxon>
    </lineage>
</organism>
<keyword evidence="2" id="KW-1185">Reference proteome</keyword>
<protein>
    <submittedName>
        <fullName evidence="1">Uncharacterized protein</fullName>
    </submittedName>
</protein>
<accession>A0A3A1Y284</accession>